<accession>A0A085MXG5</accession>
<dbReference type="InterPro" id="IPR000998">
    <property type="entry name" value="MAM_dom"/>
</dbReference>
<dbReference type="Pfam" id="PF00629">
    <property type="entry name" value="MAM"/>
    <property type="match status" value="1"/>
</dbReference>
<dbReference type="Proteomes" id="UP000030758">
    <property type="component" value="Unassembled WGS sequence"/>
</dbReference>
<evidence type="ECO:0000313" key="4">
    <source>
        <dbReference type="Proteomes" id="UP000030764"/>
    </source>
</evidence>
<dbReference type="AlphaFoldDB" id="A0A085MXG5"/>
<evidence type="ECO:0000313" key="3">
    <source>
        <dbReference type="EMBL" id="KFD61911.1"/>
    </source>
</evidence>
<reference evidence="3 4" key="1">
    <citation type="journal article" date="2014" name="Nat. Genet.">
        <title>Genome and transcriptome of the porcine whipworm Trichuris suis.</title>
        <authorList>
            <person name="Jex A.R."/>
            <person name="Nejsum P."/>
            <person name="Schwarz E.M."/>
            <person name="Hu L."/>
            <person name="Young N.D."/>
            <person name="Hall R.S."/>
            <person name="Korhonen P.K."/>
            <person name="Liao S."/>
            <person name="Thamsborg S."/>
            <person name="Xia J."/>
            <person name="Xu P."/>
            <person name="Wang S."/>
            <person name="Scheerlinck J.P."/>
            <person name="Hofmann A."/>
            <person name="Sternberg P.W."/>
            <person name="Wang J."/>
            <person name="Gasser R.B."/>
        </authorList>
    </citation>
    <scope>NUCLEOTIDE SEQUENCE [LARGE SCALE GENOMIC DNA]</scope>
    <source>
        <strain evidence="3">DCEP-RM93F</strain>
        <strain evidence="2">DCEP-RM93M</strain>
    </source>
</reference>
<evidence type="ECO:0000313" key="2">
    <source>
        <dbReference type="EMBL" id="KFD48175.1"/>
    </source>
</evidence>
<organism evidence="3">
    <name type="scientific">Trichuris suis</name>
    <name type="common">pig whipworm</name>
    <dbReference type="NCBI Taxonomy" id="68888"/>
    <lineage>
        <taxon>Eukaryota</taxon>
        <taxon>Metazoa</taxon>
        <taxon>Ecdysozoa</taxon>
        <taxon>Nematoda</taxon>
        <taxon>Enoplea</taxon>
        <taxon>Dorylaimia</taxon>
        <taxon>Trichinellida</taxon>
        <taxon>Trichuridae</taxon>
        <taxon>Trichuris</taxon>
    </lineage>
</organism>
<feature type="domain" description="MAM" evidence="1">
    <location>
        <begin position="68"/>
        <end position="235"/>
    </location>
</feature>
<dbReference type="EMBL" id="KL367607">
    <property type="protein sequence ID" value="KFD61911.1"/>
    <property type="molecule type" value="Genomic_DNA"/>
</dbReference>
<dbReference type="Proteomes" id="UP000030764">
    <property type="component" value="Unassembled WGS sequence"/>
</dbReference>
<proteinExistence type="predicted"/>
<dbReference type="SUPFAM" id="SSF49899">
    <property type="entry name" value="Concanavalin A-like lectins/glucanases"/>
    <property type="match status" value="2"/>
</dbReference>
<dbReference type="GO" id="GO:0016020">
    <property type="term" value="C:membrane"/>
    <property type="evidence" value="ECO:0007669"/>
    <property type="project" value="InterPro"/>
</dbReference>
<dbReference type="SMART" id="SM00137">
    <property type="entry name" value="MAM"/>
    <property type="match status" value="1"/>
</dbReference>
<protein>
    <recommendedName>
        <fullName evidence="1">MAM domain-containing protein</fullName>
    </recommendedName>
</protein>
<evidence type="ECO:0000259" key="1">
    <source>
        <dbReference type="PROSITE" id="PS50060"/>
    </source>
</evidence>
<dbReference type="EMBL" id="KL363301">
    <property type="protein sequence ID" value="KFD48175.1"/>
    <property type="molecule type" value="Genomic_DNA"/>
</dbReference>
<gene>
    <name evidence="2" type="ORF">M513_10961</name>
    <name evidence="3" type="ORF">M514_10961</name>
</gene>
<sequence length="421" mass="46049">MTKDHLCFAYVSNVLLLFTAVIGARLRINRDSANPLQGWLGGTLRTDQPVGSTTAKQLVSQASDLNCYDLNAQCLWRNEAAQDVSIRWVVGSGEPDLRKFRVPMRTQELPGGNDGKFLAALAEQPHTAEQKALLVSSVIQCQKSTGTLKFRPWISPRAKLMVCTRVPGSTTSNQNCVEIFRKSNGVIANVPIAAQPNNPFEIVFEASNFVVRRPRALPGTIIIDDITYEAELCSKGATSATLPPRVEQPSRPHNVQQFANACNSLKCSFENGVGQEHRACPNYIQVNVKVTSGTFGNRHTGIKDSVKNAYGYVSGPGDLTILQSQSFSIPTAARLKFCYNSPSHDSQLVVTAYKPSGKSVIFTTPEFDVSKAKEWKCPTVLLDTGTYNTIEFVAKKLRNEYSLLAIDEITLVDVSSGANLC</sequence>
<dbReference type="InterPro" id="IPR013320">
    <property type="entry name" value="ConA-like_dom_sf"/>
</dbReference>
<name>A0A085MXG5_9BILA</name>
<dbReference type="Gene3D" id="2.60.120.200">
    <property type="match status" value="2"/>
</dbReference>
<dbReference type="PROSITE" id="PS50060">
    <property type="entry name" value="MAM_2"/>
    <property type="match status" value="1"/>
</dbReference>
<keyword evidence="4" id="KW-1185">Reference proteome</keyword>